<accession>A0A3N4YPL1</accession>
<organism evidence="2 3">
    <name type="scientific">Myceligenerans xiligouense</name>
    <dbReference type="NCBI Taxonomy" id="253184"/>
    <lineage>
        <taxon>Bacteria</taxon>
        <taxon>Bacillati</taxon>
        <taxon>Actinomycetota</taxon>
        <taxon>Actinomycetes</taxon>
        <taxon>Micrococcales</taxon>
        <taxon>Promicromonosporaceae</taxon>
        <taxon>Myceligenerans</taxon>
    </lineage>
</organism>
<keyword evidence="3" id="KW-1185">Reference proteome</keyword>
<feature type="region of interest" description="Disordered" evidence="1">
    <location>
        <begin position="323"/>
        <end position="366"/>
    </location>
</feature>
<dbReference type="OrthoDB" id="5145413at2"/>
<feature type="compositionally biased region" description="Basic and acidic residues" evidence="1">
    <location>
        <begin position="323"/>
        <end position="335"/>
    </location>
</feature>
<evidence type="ECO:0000313" key="3">
    <source>
        <dbReference type="Proteomes" id="UP000280501"/>
    </source>
</evidence>
<gene>
    <name evidence="2" type="ORF">EDD34_1929</name>
</gene>
<protein>
    <recommendedName>
        <fullName evidence="4">DUF4192 domain-containing protein</fullName>
    </recommendedName>
</protein>
<evidence type="ECO:0008006" key="4">
    <source>
        <dbReference type="Google" id="ProtNLM"/>
    </source>
</evidence>
<proteinExistence type="predicted"/>
<name>A0A3N4YPL1_9MICO</name>
<dbReference type="EMBL" id="RKQZ01000001">
    <property type="protein sequence ID" value="RPF21304.1"/>
    <property type="molecule type" value="Genomic_DNA"/>
</dbReference>
<comment type="caution">
    <text evidence="2">The sequence shown here is derived from an EMBL/GenBank/DDBJ whole genome shotgun (WGS) entry which is preliminary data.</text>
</comment>
<evidence type="ECO:0000313" key="2">
    <source>
        <dbReference type="EMBL" id="RPF21304.1"/>
    </source>
</evidence>
<dbReference type="RefSeq" id="WP_123814358.1">
    <property type="nucleotide sequence ID" value="NZ_RKQZ01000001.1"/>
</dbReference>
<evidence type="ECO:0000256" key="1">
    <source>
        <dbReference type="SAM" id="MobiDB-lite"/>
    </source>
</evidence>
<reference evidence="2 3" key="1">
    <citation type="submission" date="2018-11" db="EMBL/GenBank/DDBJ databases">
        <title>Sequencing the genomes of 1000 actinobacteria strains.</title>
        <authorList>
            <person name="Klenk H.-P."/>
        </authorList>
    </citation>
    <scope>NUCLEOTIDE SEQUENCE [LARGE SCALE GENOMIC DNA]</scope>
    <source>
        <strain evidence="2 3">DSM 15700</strain>
    </source>
</reference>
<dbReference type="AlphaFoldDB" id="A0A3N4YPL1"/>
<sequence length="366" mass="39822">MKDQPLDVGDYVARLPYAVGHQLGNQDLVIGALGTDHRSIVQMVTPWNEHTHTATEITEQLARMLSRIDQPAALTIVGYGPHGGRRAHQIAGELQQAVQTDVLPIHVHDDTWRVLFDNQHGHWTLPQPIPDPAAELATRGVLPPAASRTALEASITPLPKPTFTPLDAAKATELDALSPRQRAELATTTLDRIAAARLDDPAQMCLLAHLTTSDVITRDTVLAHTLEDRIHDDRVDALVRTYRAAPPEQRPQLAALAAAATYFACWHPPQIRGLLKQADPLTTFPRLITAALNAGFDPRKAHHTVRNGAAEGLRDAQEAWTAAHDHTLDPNRDDPAPAPTRTKAKLGEPTSPPTTPSRTDRDAPGL</sequence>
<dbReference type="Proteomes" id="UP000280501">
    <property type="component" value="Unassembled WGS sequence"/>
</dbReference>